<keyword evidence="2" id="KW-0812">Transmembrane</keyword>
<dbReference type="Proteomes" id="UP000230709">
    <property type="component" value="Chromosome"/>
</dbReference>
<evidence type="ECO:0000256" key="1">
    <source>
        <dbReference type="SAM" id="MobiDB-lite"/>
    </source>
</evidence>
<evidence type="ECO:0000256" key="2">
    <source>
        <dbReference type="SAM" id="Phobius"/>
    </source>
</evidence>
<feature type="compositionally biased region" description="Low complexity" evidence="1">
    <location>
        <begin position="194"/>
        <end position="203"/>
    </location>
</feature>
<keyword evidence="4" id="KW-1185">Reference proteome</keyword>
<feature type="transmembrane region" description="Helical" evidence="2">
    <location>
        <begin position="72"/>
        <end position="93"/>
    </location>
</feature>
<sequence length="351" mass="36474">MRALGESDMIFLVTHFWVWWMAALAIGAATALLLARAPERGALAGWLAWFGLAVLAGLPVAALHLLSGRAGLWLETGLALFLAFLVGAALGALAGGRSLREHEGWAVGLLPLALIVVGANVVGGRSLEAELARRAVAAIETFGGDPARIVVEGRDLLLTRDASAAEAERKIAQIAGVRRLVVVEAPVSEAPRVATAEPSATDPAPAPAEAKKQPSAALRQAGPETSVSLDPGPNGQRGAESAATSSGILDAVSCQRAVATILTEYPIRFTRNAGIRRMSSGALEKISSLLQRCPAARVEVRAYGEAGNARAERVTEYLARMGVERGRLSATSSPENAEAPQGVEIVIGPRG</sequence>
<evidence type="ECO:0000313" key="4">
    <source>
        <dbReference type="Proteomes" id="UP000230709"/>
    </source>
</evidence>
<feature type="region of interest" description="Disordered" evidence="1">
    <location>
        <begin position="191"/>
        <end position="242"/>
    </location>
</feature>
<accession>A0A2D2D4C9</accession>
<name>A0A2D2D4C9_METT3</name>
<feature type="transmembrane region" description="Helical" evidence="2">
    <location>
        <begin position="46"/>
        <end position="66"/>
    </location>
</feature>
<dbReference type="STRING" id="595536.GCA_000178815_01280"/>
<evidence type="ECO:0000313" key="3">
    <source>
        <dbReference type="EMBL" id="ATQ69833.1"/>
    </source>
</evidence>
<keyword evidence="2" id="KW-0472">Membrane</keyword>
<keyword evidence="2" id="KW-1133">Transmembrane helix</keyword>
<reference evidence="4" key="1">
    <citation type="submission" date="2017-10" db="EMBL/GenBank/DDBJ databases">
        <title>Completed PacBio SMRT sequence of Methylosinus trichosporium OB3b reveals presence of a third large plasmid.</title>
        <authorList>
            <person name="Charles T.C."/>
            <person name="Lynch M.D.J."/>
            <person name="Heil J.R."/>
            <person name="Cheng J."/>
        </authorList>
    </citation>
    <scope>NUCLEOTIDE SEQUENCE [LARGE SCALE GENOMIC DNA]</scope>
    <source>
        <strain evidence="4">OB3b</strain>
    </source>
</reference>
<gene>
    <name evidence="3" type="ORF">CQW49_19555</name>
</gene>
<protein>
    <recommendedName>
        <fullName evidence="5">OmpA-like domain-containing protein</fullName>
    </recommendedName>
</protein>
<feature type="transmembrane region" description="Helical" evidence="2">
    <location>
        <begin position="105"/>
        <end position="123"/>
    </location>
</feature>
<dbReference type="AlphaFoldDB" id="A0A2D2D4C9"/>
<dbReference type="EMBL" id="CP023737">
    <property type="protein sequence ID" value="ATQ69833.1"/>
    <property type="molecule type" value="Genomic_DNA"/>
</dbReference>
<feature type="transmembrane region" description="Helical" evidence="2">
    <location>
        <begin position="16"/>
        <end position="34"/>
    </location>
</feature>
<evidence type="ECO:0008006" key="5">
    <source>
        <dbReference type="Google" id="ProtNLM"/>
    </source>
</evidence>
<proteinExistence type="predicted"/>
<dbReference type="KEGG" id="mtw:CQW49_19555"/>
<organism evidence="3 4">
    <name type="scientific">Methylosinus trichosporium (strain ATCC 35070 / NCIMB 11131 / UNIQEM 75 / OB3b)</name>
    <dbReference type="NCBI Taxonomy" id="595536"/>
    <lineage>
        <taxon>Bacteria</taxon>
        <taxon>Pseudomonadati</taxon>
        <taxon>Pseudomonadota</taxon>
        <taxon>Alphaproteobacteria</taxon>
        <taxon>Hyphomicrobiales</taxon>
        <taxon>Methylocystaceae</taxon>
        <taxon>Methylosinus</taxon>
    </lineage>
</organism>